<name>A0A9Q1LUF1_9SOLA</name>
<evidence type="ECO:0000313" key="2">
    <source>
        <dbReference type="Proteomes" id="UP001152561"/>
    </source>
</evidence>
<gene>
    <name evidence="1" type="ORF">K7X08_006048</name>
</gene>
<keyword evidence="2" id="KW-1185">Reference proteome</keyword>
<organism evidence="1 2">
    <name type="scientific">Anisodus acutangulus</name>
    <dbReference type="NCBI Taxonomy" id="402998"/>
    <lineage>
        <taxon>Eukaryota</taxon>
        <taxon>Viridiplantae</taxon>
        <taxon>Streptophyta</taxon>
        <taxon>Embryophyta</taxon>
        <taxon>Tracheophyta</taxon>
        <taxon>Spermatophyta</taxon>
        <taxon>Magnoliopsida</taxon>
        <taxon>eudicotyledons</taxon>
        <taxon>Gunneridae</taxon>
        <taxon>Pentapetalae</taxon>
        <taxon>asterids</taxon>
        <taxon>lamiids</taxon>
        <taxon>Solanales</taxon>
        <taxon>Solanaceae</taxon>
        <taxon>Solanoideae</taxon>
        <taxon>Hyoscyameae</taxon>
        <taxon>Anisodus</taxon>
    </lineage>
</organism>
<sequence length="73" mass="8139">MSFIVRLWKPHQFGHSRLNPITSDQNLYRDEVQEAGASLRNKSTCFEEKEIASGGSLLASVSNRTLLSTARTS</sequence>
<dbReference type="AlphaFoldDB" id="A0A9Q1LUF1"/>
<reference evidence="2" key="1">
    <citation type="journal article" date="2023" name="Proc. Natl. Acad. Sci. U.S.A.">
        <title>Genomic and structural basis for evolution of tropane alkaloid biosynthesis.</title>
        <authorList>
            <person name="Wanga Y.-J."/>
            <person name="Taina T."/>
            <person name="Yua J.-Y."/>
            <person name="Lia J."/>
            <person name="Xua B."/>
            <person name="Chenc J."/>
            <person name="D'Auriad J.C."/>
            <person name="Huanga J.-P."/>
            <person name="Huanga S.-X."/>
        </authorList>
    </citation>
    <scope>NUCLEOTIDE SEQUENCE [LARGE SCALE GENOMIC DNA]</scope>
    <source>
        <strain evidence="2">cv. KIB-2019</strain>
    </source>
</reference>
<dbReference type="Proteomes" id="UP001152561">
    <property type="component" value="Unassembled WGS sequence"/>
</dbReference>
<protein>
    <submittedName>
        <fullName evidence="1">Uncharacterized protein</fullName>
    </submittedName>
</protein>
<evidence type="ECO:0000313" key="1">
    <source>
        <dbReference type="EMBL" id="KAJ8543525.1"/>
    </source>
</evidence>
<comment type="caution">
    <text evidence="1">The sequence shown here is derived from an EMBL/GenBank/DDBJ whole genome shotgun (WGS) entry which is preliminary data.</text>
</comment>
<proteinExistence type="predicted"/>
<dbReference type="EMBL" id="JAJAGQ010000014">
    <property type="protein sequence ID" value="KAJ8543525.1"/>
    <property type="molecule type" value="Genomic_DNA"/>
</dbReference>
<accession>A0A9Q1LUF1</accession>